<dbReference type="InterPro" id="IPR010131">
    <property type="entry name" value="MdtP/NodT-like"/>
</dbReference>
<evidence type="ECO:0008006" key="4">
    <source>
        <dbReference type="Google" id="ProtNLM"/>
    </source>
</evidence>
<evidence type="ECO:0000313" key="3">
    <source>
        <dbReference type="Proteomes" id="UP000320176"/>
    </source>
</evidence>
<dbReference type="Gene3D" id="1.20.1600.10">
    <property type="entry name" value="Outer membrane efflux proteins (OEP)"/>
    <property type="match status" value="2"/>
</dbReference>
<dbReference type="PROSITE" id="PS51257">
    <property type="entry name" value="PROKAR_LIPOPROTEIN"/>
    <property type="match status" value="1"/>
</dbReference>
<comment type="caution">
    <text evidence="2">The sequence shown here is derived from an EMBL/GenBank/DDBJ whole genome shotgun (WGS) entry which is preliminary data.</text>
</comment>
<organism evidence="2 3">
    <name type="scientific">Stieleria varia</name>
    <dbReference type="NCBI Taxonomy" id="2528005"/>
    <lineage>
        <taxon>Bacteria</taxon>
        <taxon>Pseudomonadati</taxon>
        <taxon>Planctomycetota</taxon>
        <taxon>Planctomycetia</taxon>
        <taxon>Pirellulales</taxon>
        <taxon>Pirellulaceae</taxon>
        <taxon>Stieleria</taxon>
    </lineage>
</organism>
<reference evidence="2 3" key="1">
    <citation type="submission" date="2019-02" db="EMBL/GenBank/DDBJ databases">
        <title>Deep-cultivation of Planctomycetes and their phenomic and genomic characterization uncovers novel biology.</title>
        <authorList>
            <person name="Wiegand S."/>
            <person name="Jogler M."/>
            <person name="Boedeker C."/>
            <person name="Pinto D."/>
            <person name="Vollmers J."/>
            <person name="Rivas-Marin E."/>
            <person name="Kohn T."/>
            <person name="Peeters S.H."/>
            <person name="Heuer A."/>
            <person name="Rast P."/>
            <person name="Oberbeckmann S."/>
            <person name="Bunk B."/>
            <person name="Jeske O."/>
            <person name="Meyerdierks A."/>
            <person name="Storesund J.E."/>
            <person name="Kallscheuer N."/>
            <person name="Luecker S."/>
            <person name="Lage O.M."/>
            <person name="Pohl T."/>
            <person name="Merkel B.J."/>
            <person name="Hornburger P."/>
            <person name="Mueller R.-W."/>
            <person name="Bruemmer F."/>
            <person name="Labrenz M."/>
            <person name="Spormann A.M."/>
            <person name="Op Den Camp H."/>
            <person name="Overmann J."/>
            <person name="Amann R."/>
            <person name="Jetten M.S.M."/>
            <person name="Mascher T."/>
            <person name="Medema M.H."/>
            <person name="Devos D.P."/>
            <person name="Kaster A.-K."/>
            <person name="Ovreas L."/>
            <person name="Rohde M."/>
            <person name="Galperin M.Y."/>
            <person name="Jogler C."/>
        </authorList>
    </citation>
    <scope>NUCLEOTIDE SEQUENCE [LARGE SCALE GENOMIC DNA]</scope>
    <source>
        <strain evidence="2 3">Pla52n</strain>
    </source>
</reference>
<evidence type="ECO:0000256" key="1">
    <source>
        <dbReference type="SAM" id="Coils"/>
    </source>
</evidence>
<sequence length="946" mass="105097">MKTTLHYAFWPLVLGIALFSLSGCHRQHYRLQADQEAHLLIEEKGNHIARSPNTALRIDIDQRSRMFNPFDLDFQPMPVDDPASHRYMQCVDGRRGYPMWEAAGVTNAVENPGWWEHLPLNDEGILVLDADTAVQLALLHSPDYQRQLEQLYLAALDVSSERFQFDTQFFGGLGASGTVRGNGDSSVSLGNNNLRMQRFFGTGADLVVGLANQITWQLSGPNTQSATTILDFSLIQPLLRGAGRDRVMERLTLSERRLLANVRAFERYRRSFYLNITIGRGIESTVQRSGGVFGVGLGGFTGLGGGFAGLGGGGGGGGGGFGTGGGVPDAGGFLGLQQDQLQIRNLEENIARLSENLLVLESTLIELLTTIPEDPEAIVRQRLQVAQARSALLGQQNALVARQTGFQASLDAFLGDLGLPPYLCVEIDDPMLNRFELIDRELRTRREELIRVRTEVGAYNVRLLEEGEAIIDPDTGLPESTLKWNENVAQAVGDLQKTINPLREFLTKLTEVDAPKIDSDIEKLSESIPERKARNKRLRKLYALEKENKCTLLNLTEVDESVFDISELDELQPELRADFDALLKRLEQHTERLAELRENLETFAKEGAGDATEADTAKAVREKLVLASQDLLSDLADDVLAMQLIQARARTESVVLPEVDLVPHAAFEIARTHRRDWANARASLVDAWRLIEFNADNLESSLDLTFDGGISNDGNNPFALRGDTASLRVGLQWDAPITRLQERNTYRQSLIEFEQARRSYYAFEDGIWRLVRGQIRQLQSNQLTFELQRESVRIAAMQIELNEDIRILRDARGLNSGPTAARDTISAFNDLLTAQNALLNVYVNYEVIRRGLDFDLGTMQLTPEGMWIDPGPISAEMLIGLPGTTDASAMLEGECTNCGIRLRTPPQEPSYMPMSMIDEQEVIIAPAPTLGDLIDSEAPLETTQQM</sequence>
<name>A0A5C6BA78_9BACT</name>
<dbReference type="PANTHER" id="PTHR30203">
    <property type="entry name" value="OUTER MEMBRANE CATION EFFLUX PROTEIN"/>
    <property type="match status" value="1"/>
</dbReference>
<dbReference type="SUPFAM" id="SSF56954">
    <property type="entry name" value="Outer membrane efflux proteins (OEP)"/>
    <property type="match status" value="2"/>
</dbReference>
<dbReference type="EMBL" id="SJPN01000001">
    <property type="protein sequence ID" value="TWU08351.1"/>
    <property type="molecule type" value="Genomic_DNA"/>
</dbReference>
<keyword evidence="3" id="KW-1185">Reference proteome</keyword>
<feature type="coiled-coil region" evidence="1">
    <location>
        <begin position="336"/>
        <end position="363"/>
    </location>
</feature>
<accession>A0A5C6BA78</accession>
<dbReference type="PANTHER" id="PTHR30203:SF33">
    <property type="entry name" value="BLR4455 PROTEIN"/>
    <property type="match status" value="1"/>
</dbReference>
<protein>
    <recommendedName>
        <fullName evidence="4">Outer membrane efflux protein</fullName>
    </recommendedName>
</protein>
<gene>
    <name evidence="2" type="ORF">Pla52n_09330</name>
</gene>
<dbReference type="Proteomes" id="UP000320176">
    <property type="component" value="Unassembled WGS sequence"/>
</dbReference>
<feature type="coiled-coil region" evidence="1">
    <location>
        <begin position="579"/>
        <end position="606"/>
    </location>
</feature>
<proteinExistence type="predicted"/>
<dbReference type="AlphaFoldDB" id="A0A5C6BA78"/>
<evidence type="ECO:0000313" key="2">
    <source>
        <dbReference type="EMBL" id="TWU08351.1"/>
    </source>
</evidence>
<keyword evidence="1" id="KW-0175">Coiled coil</keyword>